<dbReference type="Gene3D" id="2.115.10.20">
    <property type="entry name" value="Glycosyl hydrolase domain, family 43"/>
    <property type="match status" value="3"/>
</dbReference>
<dbReference type="InterPro" id="IPR023296">
    <property type="entry name" value="Glyco_hydro_beta-prop_sf"/>
</dbReference>
<evidence type="ECO:0008006" key="4">
    <source>
        <dbReference type="Google" id="ProtNLM"/>
    </source>
</evidence>
<proteinExistence type="predicted"/>
<evidence type="ECO:0000256" key="1">
    <source>
        <dbReference type="SAM" id="SignalP"/>
    </source>
</evidence>
<organism evidence="2 3">
    <name type="scientific">Dyadobacter endophyticus</name>
    <dbReference type="NCBI Taxonomy" id="1749036"/>
    <lineage>
        <taxon>Bacteria</taxon>
        <taxon>Pseudomonadati</taxon>
        <taxon>Bacteroidota</taxon>
        <taxon>Cytophagia</taxon>
        <taxon>Cytophagales</taxon>
        <taxon>Spirosomataceae</taxon>
        <taxon>Dyadobacter</taxon>
    </lineage>
</organism>
<feature type="chain" id="PRO_5047281417" description="Glycosylase" evidence="1">
    <location>
        <begin position="25"/>
        <end position="367"/>
    </location>
</feature>
<feature type="signal peptide" evidence="1">
    <location>
        <begin position="1"/>
        <end position="24"/>
    </location>
</feature>
<comment type="caution">
    <text evidence="2">The sequence shown here is derived from an EMBL/GenBank/DDBJ whole genome shotgun (WGS) entry which is preliminary data.</text>
</comment>
<dbReference type="EMBL" id="BMIA01000001">
    <property type="protein sequence ID" value="GGH25778.1"/>
    <property type="molecule type" value="Genomic_DNA"/>
</dbReference>
<protein>
    <recommendedName>
        <fullName evidence="4">Glycosylase</fullName>
    </recommendedName>
</protein>
<evidence type="ECO:0000313" key="2">
    <source>
        <dbReference type="EMBL" id="GGH25778.1"/>
    </source>
</evidence>
<dbReference type="SUPFAM" id="SSF75005">
    <property type="entry name" value="Arabinanase/levansucrase/invertase"/>
    <property type="match status" value="2"/>
</dbReference>
<accession>A0ABQ1YIF8</accession>
<keyword evidence="3" id="KW-1185">Reference proteome</keyword>
<keyword evidence="1" id="KW-0732">Signal</keyword>
<gene>
    <name evidence="2" type="ORF">GCM10007423_10260</name>
</gene>
<evidence type="ECO:0000313" key="3">
    <source>
        <dbReference type="Proteomes" id="UP000600214"/>
    </source>
</evidence>
<sequence length="367" mass="41222">MKRVLTGCVLFFAAGFGLASEAFAQSVGSASGGRTKVPQQVMQRIFEEVKTPYKYGIVVPQPDSGRMVDSPTVFRKGGVWYMTYIIFDGKGYETWLSKSDNLLQWTHLGKIMSFTENTWDATQKAGYVALVDTEWGGSYEVEKYKNKDWVSYLGGSEKGYEAGRLGIGIANSTDLTKPKEVTRVPQPVLSAIDKDARWYDDKTIYKSLVIRDKARKTGHPFVMFYNAKGEKGDDKGNGFESIALAVSDDMEHWKRLGDKPLITRNTGICGDAQIAKIGDVYVMFYFGAFWKPGAFERFACSYDLQNWTDWSGPDLISSTEPYDKTYAHKPWVVKWNGVVYHFYNAVGENGRVIALATSKDLTNENKP</sequence>
<dbReference type="RefSeq" id="WP_188929299.1">
    <property type="nucleotide sequence ID" value="NZ_BMIA01000001.1"/>
</dbReference>
<dbReference type="Proteomes" id="UP000600214">
    <property type="component" value="Unassembled WGS sequence"/>
</dbReference>
<reference evidence="3" key="1">
    <citation type="journal article" date="2019" name="Int. J. Syst. Evol. Microbiol.">
        <title>The Global Catalogue of Microorganisms (GCM) 10K type strain sequencing project: providing services to taxonomists for standard genome sequencing and annotation.</title>
        <authorList>
            <consortium name="The Broad Institute Genomics Platform"/>
            <consortium name="The Broad Institute Genome Sequencing Center for Infectious Disease"/>
            <person name="Wu L."/>
            <person name="Ma J."/>
        </authorList>
    </citation>
    <scope>NUCLEOTIDE SEQUENCE [LARGE SCALE GENOMIC DNA]</scope>
    <source>
        <strain evidence="3">CGMCC 1.15288</strain>
    </source>
</reference>
<name>A0ABQ1YIF8_9BACT</name>